<dbReference type="AlphaFoldDB" id="A0AAF0EK65"/>
<evidence type="ECO:0000313" key="10">
    <source>
        <dbReference type="Proteomes" id="UP001213623"/>
    </source>
</evidence>
<dbReference type="PANTHER" id="PTHR11802">
    <property type="entry name" value="SERINE PROTEASE FAMILY S10 SERINE CARBOXYPEPTIDASE"/>
    <property type="match status" value="1"/>
</dbReference>
<dbReference type="EC" id="3.4.16.-" evidence="8"/>
<protein>
    <recommendedName>
        <fullName evidence="8">Carboxypeptidase</fullName>
        <ecNumber evidence="8">3.4.16.-</ecNumber>
    </recommendedName>
</protein>
<dbReference type="GO" id="GO:0000324">
    <property type="term" value="C:fungal-type vacuole"/>
    <property type="evidence" value="ECO:0007669"/>
    <property type="project" value="TreeGrafter"/>
</dbReference>
<dbReference type="InterPro" id="IPR018202">
    <property type="entry name" value="Ser_caboxypep_ser_AS"/>
</dbReference>
<evidence type="ECO:0000313" key="9">
    <source>
        <dbReference type="EMBL" id="WFD27244.1"/>
    </source>
</evidence>
<dbReference type="InterPro" id="IPR001563">
    <property type="entry name" value="Peptidase_S10"/>
</dbReference>
<comment type="catalytic activity">
    <reaction evidence="6">
        <text>a diacylglycerol + H2O = a monoacylglycerol + a fatty acid + H(+)</text>
        <dbReference type="Rhea" id="RHEA:32731"/>
        <dbReference type="ChEBI" id="CHEBI:15377"/>
        <dbReference type="ChEBI" id="CHEBI:15378"/>
        <dbReference type="ChEBI" id="CHEBI:17408"/>
        <dbReference type="ChEBI" id="CHEBI:18035"/>
        <dbReference type="ChEBI" id="CHEBI:28868"/>
    </reaction>
</comment>
<dbReference type="SUPFAM" id="SSF53474">
    <property type="entry name" value="alpha/beta-Hydrolases"/>
    <property type="match status" value="1"/>
</dbReference>
<dbReference type="PRINTS" id="PR00724">
    <property type="entry name" value="CRBOXYPTASEC"/>
</dbReference>
<sequence length="551" mass="61159">MLPLLCIGGLLFSGITTVAAQFVEPPKDLKSVKGHAGTTVRFKEVPKGICENRRGVKSFSGYVDTADDEHMFFWFFESRNDPKKDPLTIWFNGGPGSSSMIGLFQEVGPCRMWPNGTLYENDFSFNEVSNLLVIDQPVTTGFSYSKVGPVIFDTSSGSVRALDQDKCPEFLTFDEECATMSLPDHTKSPTSTTEAAPAFWKTVQGFLGAFPEYSNASLHIATESYGGHYAPAFGAYILEQNDKKPDGAVPLHLQSVMIGNGWYDPMVHYAAFYNFTVSPGNTYDLKPFNKMQEKKLYDALYGDGNCLDQLHDCYHTGSNKVCRKADSNCARDVEQFLYLFARRDEYDIRELYPDPFPYSSYVSYLNKPHVLKAIGAYQNYSESSNIVGKAFKTTGDDGRREGSIKHLKTLLQRGITVTMLAGDADYNCNWLGGEVIAEKVGGSSIMKAGYQDIDVSSSSSPGQVKQAGLLSFSRIYYSGHEVPFYQPEAALELHKRTVHGLDIATGSRKVTNNYKTHGPMRSTFREGNSTVQFQRVPDGAIYDTKKHGPVK</sequence>
<dbReference type="EMBL" id="CP119895">
    <property type="protein sequence ID" value="WFD27244.1"/>
    <property type="molecule type" value="Genomic_DNA"/>
</dbReference>
<evidence type="ECO:0000256" key="1">
    <source>
        <dbReference type="ARBA" id="ARBA00009431"/>
    </source>
</evidence>
<keyword evidence="4 8" id="KW-0378">Hydrolase</keyword>
<dbReference type="InterPro" id="IPR029058">
    <property type="entry name" value="AB_hydrolase_fold"/>
</dbReference>
<evidence type="ECO:0000256" key="5">
    <source>
        <dbReference type="ARBA" id="ARBA00023180"/>
    </source>
</evidence>
<dbReference type="Gene3D" id="1.10.287.410">
    <property type="match status" value="1"/>
</dbReference>
<dbReference type="PROSITE" id="PS00131">
    <property type="entry name" value="CARBOXYPEPT_SER_SER"/>
    <property type="match status" value="1"/>
</dbReference>
<dbReference type="PANTHER" id="PTHR11802:SF64">
    <property type="entry name" value="CARBOXYPEPTIDASE"/>
    <property type="match status" value="1"/>
</dbReference>
<evidence type="ECO:0000256" key="3">
    <source>
        <dbReference type="ARBA" id="ARBA00022670"/>
    </source>
</evidence>
<evidence type="ECO:0000256" key="7">
    <source>
        <dbReference type="ARBA" id="ARBA00048461"/>
    </source>
</evidence>
<name>A0AAF0EK65_9BASI</name>
<keyword evidence="2 8" id="KW-0121">Carboxypeptidase</keyword>
<feature type="chain" id="PRO_5041783947" description="Carboxypeptidase" evidence="8">
    <location>
        <begin position="21"/>
        <end position="551"/>
    </location>
</feature>
<evidence type="ECO:0000256" key="4">
    <source>
        <dbReference type="ARBA" id="ARBA00022801"/>
    </source>
</evidence>
<dbReference type="GO" id="GO:0004185">
    <property type="term" value="F:serine-type carboxypeptidase activity"/>
    <property type="evidence" value="ECO:0007669"/>
    <property type="project" value="UniProtKB-UniRule"/>
</dbReference>
<dbReference type="Proteomes" id="UP001213623">
    <property type="component" value="Chromosome 4"/>
</dbReference>
<accession>A0AAF0EK65</accession>
<gene>
    <name evidence="9" type="ORF">MNAN1_002240</name>
</gene>
<keyword evidence="3 8" id="KW-0645">Protease</keyword>
<keyword evidence="8" id="KW-0732">Signal</keyword>
<proteinExistence type="inferred from homology"/>
<dbReference type="GO" id="GO:0006508">
    <property type="term" value="P:proteolysis"/>
    <property type="evidence" value="ECO:0007669"/>
    <property type="project" value="UniProtKB-KW"/>
</dbReference>
<evidence type="ECO:0000256" key="6">
    <source>
        <dbReference type="ARBA" id="ARBA00047591"/>
    </source>
</evidence>
<evidence type="ECO:0000256" key="2">
    <source>
        <dbReference type="ARBA" id="ARBA00022645"/>
    </source>
</evidence>
<comment type="similarity">
    <text evidence="1 8">Belongs to the peptidase S10 family.</text>
</comment>
<evidence type="ECO:0000256" key="8">
    <source>
        <dbReference type="RuleBase" id="RU361156"/>
    </source>
</evidence>
<organism evidence="9 10">
    <name type="scientific">Malassezia nana</name>
    <dbReference type="NCBI Taxonomy" id="180528"/>
    <lineage>
        <taxon>Eukaryota</taxon>
        <taxon>Fungi</taxon>
        <taxon>Dikarya</taxon>
        <taxon>Basidiomycota</taxon>
        <taxon>Ustilaginomycotina</taxon>
        <taxon>Malasseziomycetes</taxon>
        <taxon>Malasseziales</taxon>
        <taxon>Malasseziaceae</taxon>
        <taxon>Malassezia</taxon>
    </lineage>
</organism>
<keyword evidence="5" id="KW-0325">Glycoprotein</keyword>
<comment type="catalytic activity">
    <reaction evidence="7">
        <text>a monoacylglycerol + H2O = glycerol + a fatty acid + H(+)</text>
        <dbReference type="Rhea" id="RHEA:15245"/>
        <dbReference type="ChEBI" id="CHEBI:15377"/>
        <dbReference type="ChEBI" id="CHEBI:15378"/>
        <dbReference type="ChEBI" id="CHEBI:17408"/>
        <dbReference type="ChEBI" id="CHEBI:17754"/>
        <dbReference type="ChEBI" id="CHEBI:28868"/>
    </reaction>
</comment>
<dbReference type="Gene3D" id="3.40.50.1820">
    <property type="entry name" value="alpha/beta hydrolase"/>
    <property type="match status" value="2"/>
</dbReference>
<feature type="signal peptide" evidence="8">
    <location>
        <begin position="1"/>
        <end position="20"/>
    </location>
</feature>
<keyword evidence="10" id="KW-1185">Reference proteome</keyword>
<reference evidence="9" key="1">
    <citation type="submission" date="2023-03" db="EMBL/GenBank/DDBJ databases">
        <title>Mating type loci evolution in Malassezia.</title>
        <authorList>
            <person name="Coelho M.A."/>
        </authorList>
    </citation>
    <scope>NUCLEOTIDE SEQUENCE</scope>
    <source>
        <strain evidence="9">CBS 9557</strain>
    </source>
</reference>
<dbReference type="Pfam" id="PF00450">
    <property type="entry name" value="Peptidase_S10"/>
    <property type="match status" value="1"/>
</dbReference>